<sequence length="404" mass="45490">MARTRAPIPAALAHTVFTSQEAYARAVTRDQLRGPNYQQLYRGIYAPTAHSPTSWDYARIVTHACPKAALSQISAALFWGFPLPTRFLAWDCLQFPNSRLHTPEKSSGVPDFVYPDYHRSPPQPCAEWRQHLLVSDDVIDVEPEQILAGVGADGGSAGVGMPWHPSTAPLWTEPLRIMSRERTFLDLATVLNPFELVAVGDYLVRQPRPNYEGRSRPYCTLASLKSARESYPKIDGATNTRWALDNIRVGSDSPQETLCRLLLVEAGLPEPQLNIPIPLPGGIVVPDRDLVYPAQKVVVEYQGSSHEEPQRAARDHYHAEILREEGWEVVPIFKDDLPYVGWCDEFPTKYRIDAPGMPRINRVNFKSSPYTLAPEPHEWPLVIKVREAFRRQAMREVAGAKPEE</sequence>
<dbReference type="SUPFAM" id="SSF52980">
    <property type="entry name" value="Restriction endonuclease-like"/>
    <property type="match status" value="1"/>
</dbReference>
<dbReference type="PATRIC" id="fig|1630135.4.peg.841"/>
<dbReference type="RefSeq" id="WP_157457081.1">
    <property type="nucleotide sequence ID" value="NZ_CP012117.1"/>
</dbReference>
<gene>
    <name evidence="1" type="ORF">DAD186_08400</name>
</gene>
<evidence type="ECO:0000313" key="2">
    <source>
        <dbReference type="Proteomes" id="UP000092596"/>
    </source>
</evidence>
<dbReference type="STRING" id="1630135.DAD186_08400"/>
<accession>A0A1B0ZHJ4</accession>
<dbReference type="Proteomes" id="UP000092596">
    <property type="component" value="Chromosome"/>
</dbReference>
<protein>
    <recommendedName>
        <fullName evidence="3">DUF559 domain-containing protein</fullName>
    </recommendedName>
</protein>
<evidence type="ECO:0000313" key="1">
    <source>
        <dbReference type="EMBL" id="ANP27390.1"/>
    </source>
</evidence>
<dbReference type="KEGG" id="dva:DAD186_08400"/>
<dbReference type="EMBL" id="CP012117">
    <property type="protein sequence ID" value="ANP27390.1"/>
    <property type="molecule type" value="Genomic_DNA"/>
</dbReference>
<dbReference type="InterPro" id="IPR011335">
    <property type="entry name" value="Restrct_endonuc-II-like"/>
</dbReference>
<reference evidence="1 2" key="1">
    <citation type="submission" date="2015-06" db="EMBL/GenBank/DDBJ databases">
        <title>Investigation of pathophysiology for high-risk pregnancy and development of treatment modality based on it.</title>
        <authorList>
            <person name="Kim B.-C."/>
            <person name="Lim S."/>
        </authorList>
    </citation>
    <scope>NUCLEOTIDE SEQUENCE [LARGE SCALE GENOMIC DNA]</scope>
    <source>
        <strain evidence="1 2">AD1-86</strain>
    </source>
</reference>
<name>A0A1B0ZHJ4_9MICO</name>
<dbReference type="AlphaFoldDB" id="A0A1B0ZHJ4"/>
<proteinExistence type="predicted"/>
<evidence type="ECO:0008006" key="3">
    <source>
        <dbReference type="Google" id="ProtNLM"/>
    </source>
</evidence>
<organism evidence="1 2">
    <name type="scientific">Dermabacter vaginalis</name>
    <dbReference type="NCBI Taxonomy" id="1630135"/>
    <lineage>
        <taxon>Bacteria</taxon>
        <taxon>Bacillati</taxon>
        <taxon>Actinomycetota</taxon>
        <taxon>Actinomycetes</taxon>
        <taxon>Micrococcales</taxon>
        <taxon>Dermabacteraceae</taxon>
        <taxon>Dermabacter</taxon>
    </lineage>
</organism>